<dbReference type="Proteomes" id="UP000030106">
    <property type="component" value="Unassembled WGS sequence"/>
</dbReference>
<dbReference type="AlphaFoldDB" id="A0A0A2V4A6"/>
<dbReference type="HOGENOM" id="CLU_1383929_0_0_1"/>
<protein>
    <submittedName>
        <fullName evidence="2">Uncharacterized protein</fullName>
    </submittedName>
</protein>
<dbReference type="EMBL" id="ANFO01001653">
    <property type="protein sequence ID" value="KGQ02313.1"/>
    <property type="molecule type" value="Genomic_DNA"/>
</dbReference>
<comment type="caution">
    <text evidence="2">The sequence shown here is derived from an EMBL/GenBank/DDBJ whole genome shotgun (WGS) entry which is preliminary data.</text>
</comment>
<gene>
    <name evidence="2" type="ORF">BBAD15_g12478</name>
</gene>
<evidence type="ECO:0000313" key="2">
    <source>
        <dbReference type="EMBL" id="KGQ02313.1"/>
    </source>
</evidence>
<feature type="region of interest" description="Disordered" evidence="1">
    <location>
        <begin position="92"/>
        <end position="112"/>
    </location>
</feature>
<sequence>MNKVPAPGTGVQDHPGQPPPPSTLRSPGFFSMTAKHKESAPILKRTYFTPAVPTWTQEPAAAPGGKKRIKLGYHRTSIACNCTFCPVDQPPTVDSQGKPAGPKTGSSTAHSRFSSPALAFRQSVDMTSGSITNIAFCPWINHFSDLGDRNAQNAPVRRLELEQRYISDDTSDIRVLQWRGHEPAAASLRNYFKQITV</sequence>
<evidence type="ECO:0000256" key="1">
    <source>
        <dbReference type="SAM" id="MobiDB-lite"/>
    </source>
</evidence>
<reference evidence="2 3" key="1">
    <citation type="submission" date="2012-10" db="EMBL/GenBank/DDBJ databases">
        <title>Genome sequencing and analysis of entomopathogenic fungi Beauveria bassiana D1-5.</title>
        <authorList>
            <person name="Li Q."/>
            <person name="Wang L."/>
            <person name="Zhang Z."/>
            <person name="Wang Q."/>
            <person name="Ren J."/>
            <person name="Wang M."/>
            <person name="Xu W."/>
            <person name="Wang J."/>
            <person name="Lu Y."/>
            <person name="Du Q."/>
            <person name="Sun Z."/>
        </authorList>
    </citation>
    <scope>NUCLEOTIDE SEQUENCE [LARGE SCALE GENOMIC DNA]</scope>
    <source>
        <strain evidence="2 3">D1-5</strain>
    </source>
</reference>
<evidence type="ECO:0000313" key="3">
    <source>
        <dbReference type="Proteomes" id="UP000030106"/>
    </source>
</evidence>
<name>A0A0A2V4A6_BEABA</name>
<dbReference type="STRING" id="1245745.A0A0A2V4A6"/>
<accession>A0A0A2V4A6</accession>
<organism evidence="2 3">
    <name type="scientific">Beauveria bassiana D1-5</name>
    <dbReference type="NCBI Taxonomy" id="1245745"/>
    <lineage>
        <taxon>Eukaryota</taxon>
        <taxon>Fungi</taxon>
        <taxon>Dikarya</taxon>
        <taxon>Ascomycota</taxon>
        <taxon>Pezizomycotina</taxon>
        <taxon>Sordariomycetes</taxon>
        <taxon>Hypocreomycetidae</taxon>
        <taxon>Hypocreales</taxon>
        <taxon>Cordycipitaceae</taxon>
        <taxon>Beauveria</taxon>
    </lineage>
</organism>
<feature type="region of interest" description="Disordered" evidence="1">
    <location>
        <begin position="1"/>
        <end position="29"/>
    </location>
</feature>
<proteinExistence type="predicted"/>